<dbReference type="SUPFAM" id="SSF48403">
    <property type="entry name" value="Ankyrin repeat"/>
    <property type="match status" value="1"/>
</dbReference>
<dbReference type="AlphaFoldDB" id="A0A0G4PKH3"/>
<dbReference type="InterPro" id="IPR036770">
    <property type="entry name" value="Ankyrin_rpt-contain_sf"/>
</dbReference>
<keyword evidence="2" id="KW-1185">Reference proteome</keyword>
<evidence type="ECO:0000313" key="2">
    <source>
        <dbReference type="Proteomes" id="UP000053732"/>
    </source>
</evidence>
<dbReference type="Proteomes" id="UP000053732">
    <property type="component" value="Unassembled WGS sequence"/>
</dbReference>
<evidence type="ECO:0000313" key="1">
    <source>
        <dbReference type="EMBL" id="CRL26897.1"/>
    </source>
</evidence>
<reference evidence="1 2" key="1">
    <citation type="journal article" date="2014" name="Nat. Commun.">
        <title>Multiple recent horizontal transfers of a large genomic region in cheese making fungi.</title>
        <authorList>
            <person name="Cheeseman K."/>
            <person name="Ropars J."/>
            <person name="Renault P."/>
            <person name="Dupont J."/>
            <person name="Gouzy J."/>
            <person name="Branca A."/>
            <person name="Abraham A.L."/>
            <person name="Ceppi M."/>
            <person name="Conseiller E."/>
            <person name="Debuchy R."/>
            <person name="Malagnac F."/>
            <person name="Goarin A."/>
            <person name="Silar P."/>
            <person name="Lacoste S."/>
            <person name="Sallet E."/>
            <person name="Bensimon A."/>
            <person name="Giraud T."/>
            <person name="Brygoo Y."/>
        </authorList>
    </citation>
    <scope>NUCLEOTIDE SEQUENCE [LARGE SCALE GENOMIC DNA]</scope>
    <source>
        <strain evidence="2">FM 013</strain>
    </source>
</reference>
<name>A0A0G4PKH3_PENC3</name>
<sequence>MALPVEIQLCIFEEVVNTLPWEEVWRARLVSTSFDHEITKLIDKSPRFEVESLWFEPPYGVSQEQTNNNHRWNHCPIRLKHLYLYRKIQVHDRAPSMFSGFVHEILDLSNERTSAEETEAFTNKLIDAWMCDKIRPMQPFFDTTDYQVHMEWAINDLHGGLFEWEPLQETLNLALATSAIHRNDCAKLRTLLSQGVNLGQESLRFGILPLSEAAKIGSNEVTEILVANNYPVIYGGTTELYHPFNALYIHMMRGNKEGVKIWGDHLRRTGQDISEYFHPMDTVGFSDTEMVLFIDEEFGDDLGGRRFRRQLFAAAVYNKEVETMRGLFARGGVDINRMEGEKDVSPLDAVLKLRWPGRRKGITHEMENSNLVVEFLLKNGANPDGCVEPVGVYTPFVEAVATENIPAATRLFEYGATVDKDRIISLMMNETDADWTDLLRRLASPEPEEDINRSSTSNLRDGKITDYYSIMVNKGENATTSI</sequence>
<dbReference type="Gene3D" id="1.25.40.20">
    <property type="entry name" value="Ankyrin repeat-containing domain"/>
    <property type="match status" value="1"/>
</dbReference>
<gene>
    <name evidence="1" type="ORF">PCAMFM013_S020g000056</name>
</gene>
<accession>A0A0G4PKH3</accession>
<dbReference type="EMBL" id="HG793153">
    <property type="protein sequence ID" value="CRL26897.1"/>
    <property type="molecule type" value="Genomic_DNA"/>
</dbReference>
<organism evidence="1 2">
    <name type="scientific">Penicillium camemberti (strain FM 013)</name>
    <dbReference type="NCBI Taxonomy" id="1429867"/>
    <lineage>
        <taxon>Eukaryota</taxon>
        <taxon>Fungi</taxon>
        <taxon>Dikarya</taxon>
        <taxon>Ascomycota</taxon>
        <taxon>Pezizomycotina</taxon>
        <taxon>Eurotiomycetes</taxon>
        <taxon>Eurotiomycetidae</taxon>
        <taxon>Eurotiales</taxon>
        <taxon>Aspergillaceae</taxon>
        <taxon>Penicillium</taxon>
    </lineage>
</organism>
<proteinExistence type="predicted"/>
<protein>
    <submittedName>
        <fullName evidence="1">Ankyrin repeat-containing domain</fullName>
    </submittedName>
</protein>